<dbReference type="PANTHER" id="PTHR43900:SF3">
    <property type="entry name" value="GLUTATHIONE S-TRANSFERASE RHO"/>
    <property type="match status" value="1"/>
</dbReference>
<keyword evidence="6" id="KW-1185">Reference proteome</keyword>
<dbReference type="Pfam" id="PF00043">
    <property type="entry name" value="GST_C"/>
    <property type="match status" value="1"/>
</dbReference>
<organism evidence="5 6">
    <name type="scientific">Metarhizium brunneum</name>
    <dbReference type="NCBI Taxonomy" id="500148"/>
    <lineage>
        <taxon>Eukaryota</taxon>
        <taxon>Fungi</taxon>
        <taxon>Dikarya</taxon>
        <taxon>Ascomycota</taxon>
        <taxon>Pezizomycotina</taxon>
        <taxon>Sordariomycetes</taxon>
        <taxon>Hypocreomycetidae</taxon>
        <taxon>Hypocreales</taxon>
        <taxon>Clavicipitaceae</taxon>
        <taxon>Metarhizium</taxon>
    </lineage>
</organism>
<dbReference type="PANTHER" id="PTHR43900">
    <property type="entry name" value="GLUTATHIONE S-TRANSFERASE RHO"/>
    <property type="match status" value="1"/>
</dbReference>
<evidence type="ECO:0000313" key="5">
    <source>
        <dbReference type="EMBL" id="QLI66708.1"/>
    </source>
</evidence>
<reference evidence="5 6" key="1">
    <citation type="submission" date="2020-07" db="EMBL/GenBank/DDBJ databases">
        <title>Telomere length de novo assembly of all 7 chromosomes of the fungus, Metarhizium brunneum, using a novel assembly pipeline.</title>
        <authorList>
            <person name="Saud z."/>
            <person name="Kortsinoglou A."/>
            <person name="Kouvelis V.N."/>
            <person name="Butt T.M."/>
        </authorList>
    </citation>
    <scope>NUCLEOTIDE SEQUENCE [LARGE SCALE GENOMIC DNA]</scope>
    <source>
        <strain evidence="5 6">4556</strain>
    </source>
</reference>
<accession>A0A7D5Z4N8</accession>
<evidence type="ECO:0000259" key="4">
    <source>
        <dbReference type="PROSITE" id="PS50405"/>
    </source>
</evidence>
<evidence type="ECO:0000313" key="6">
    <source>
        <dbReference type="Proteomes" id="UP000510686"/>
    </source>
</evidence>
<dbReference type="GO" id="GO:0005737">
    <property type="term" value="C:cytoplasm"/>
    <property type="evidence" value="ECO:0007669"/>
    <property type="project" value="TreeGrafter"/>
</dbReference>
<dbReference type="AlphaFoldDB" id="A0A7D5Z4N8"/>
<dbReference type="PROSITE" id="PS50405">
    <property type="entry name" value="GST_CTER"/>
    <property type="match status" value="1"/>
</dbReference>
<proteinExistence type="predicted"/>
<evidence type="ECO:0000256" key="2">
    <source>
        <dbReference type="ARBA" id="ARBA00022679"/>
    </source>
</evidence>
<dbReference type="GO" id="GO:0006749">
    <property type="term" value="P:glutathione metabolic process"/>
    <property type="evidence" value="ECO:0007669"/>
    <property type="project" value="TreeGrafter"/>
</dbReference>
<dbReference type="InterPro" id="IPR036282">
    <property type="entry name" value="Glutathione-S-Trfase_C_sf"/>
</dbReference>
<dbReference type="Gene3D" id="1.20.1050.10">
    <property type="match status" value="1"/>
</dbReference>
<dbReference type="EC" id="2.5.1.18" evidence="1"/>
<evidence type="ECO:0000256" key="1">
    <source>
        <dbReference type="ARBA" id="ARBA00012452"/>
    </source>
</evidence>
<dbReference type="GO" id="GO:0043295">
    <property type="term" value="F:glutathione binding"/>
    <property type="evidence" value="ECO:0007669"/>
    <property type="project" value="TreeGrafter"/>
</dbReference>
<feature type="domain" description="GST C-terminal" evidence="4">
    <location>
        <begin position="1"/>
        <end position="87"/>
    </location>
</feature>
<keyword evidence="2 5" id="KW-0808">Transferase</keyword>
<dbReference type="RefSeq" id="XP_065986215.1">
    <property type="nucleotide sequence ID" value="XM_066130409.1"/>
</dbReference>
<comment type="catalytic activity">
    <reaction evidence="3">
        <text>RX + glutathione = an S-substituted glutathione + a halide anion + H(+)</text>
        <dbReference type="Rhea" id="RHEA:16437"/>
        <dbReference type="ChEBI" id="CHEBI:15378"/>
        <dbReference type="ChEBI" id="CHEBI:16042"/>
        <dbReference type="ChEBI" id="CHEBI:17792"/>
        <dbReference type="ChEBI" id="CHEBI:57925"/>
        <dbReference type="ChEBI" id="CHEBI:90779"/>
        <dbReference type="EC" id="2.5.1.18"/>
    </reaction>
</comment>
<name>A0A7D5Z4N8_9HYPO</name>
<dbReference type="Proteomes" id="UP000510686">
    <property type="component" value="Chromosome 2"/>
</dbReference>
<protein>
    <recommendedName>
        <fullName evidence="1">glutathione transferase</fullName>
        <ecNumber evidence="1">2.5.1.18</ecNumber>
    </recommendedName>
</protein>
<gene>
    <name evidence="5" type="primary">hpm2</name>
    <name evidence="5" type="ORF">G6M90_00g046220</name>
</gene>
<sequence>MAKVAQAGTDLDNILSEYNAILAKQKYLAADTISLADSFHLPNAKAMKAFGYHLTFEKYSNVDEWLAGLENRETWIRATAEASGKPN</sequence>
<evidence type="ECO:0000256" key="3">
    <source>
        <dbReference type="ARBA" id="ARBA00047960"/>
    </source>
</evidence>
<dbReference type="EMBL" id="CP058933">
    <property type="protein sequence ID" value="QLI66708.1"/>
    <property type="molecule type" value="Genomic_DNA"/>
</dbReference>
<dbReference type="OrthoDB" id="249703at2759"/>
<dbReference type="InterPro" id="IPR010987">
    <property type="entry name" value="Glutathione-S-Trfase_C-like"/>
</dbReference>
<dbReference type="InterPro" id="IPR004046">
    <property type="entry name" value="GST_C"/>
</dbReference>
<dbReference type="GO" id="GO:0004364">
    <property type="term" value="F:glutathione transferase activity"/>
    <property type="evidence" value="ECO:0007669"/>
    <property type="project" value="UniProtKB-EC"/>
</dbReference>
<dbReference type="KEGG" id="mbrn:90967724"/>
<dbReference type="GeneID" id="90967724"/>
<dbReference type="SUPFAM" id="SSF47616">
    <property type="entry name" value="GST C-terminal domain-like"/>
    <property type="match status" value="1"/>
</dbReference>